<dbReference type="InterPro" id="IPR041898">
    <property type="entry name" value="MAGE_WH1"/>
</dbReference>
<feature type="domain" description="MAGE" evidence="2">
    <location>
        <begin position="92"/>
        <end position="408"/>
    </location>
</feature>
<dbReference type="PANTHER" id="PTHR11736:SF14">
    <property type="entry name" value="NSE3 HOMOLOG, SMC5-SMC6 COMPLEX COMPONENT"/>
    <property type="match status" value="1"/>
</dbReference>
<dbReference type="RefSeq" id="XP_016290269.1">
    <property type="nucleotide sequence ID" value="XM_016438998.1"/>
</dbReference>
<reference evidence="4" key="1">
    <citation type="journal article" date="2013" name="Genome Announc.">
        <title>Draft genome sequence of Pseudozyma brasiliensis sp. nov. strain GHG001, a high producer of endo-1,4-xylanase isolated from an insect pest of sugarcane.</title>
        <authorList>
            <person name="Oliveira J.V.D.C."/>
            <person name="dos Santos R.A.C."/>
            <person name="Borges T.A."/>
            <person name="Riano-Pachon D.M."/>
            <person name="Goldman G.H."/>
        </authorList>
    </citation>
    <scope>NUCLEOTIDE SEQUENCE [LARGE SCALE GENOMIC DNA]</scope>
    <source>
        <strain evidence="4">GHG001</strain>
    </source>
</reference>
<dbReference type="OMA" id="VWEWRWG"/>
<sequence>MSTYGRRSSQRLHRDEPPVASSSRRPPTSSRRNAEPVASSSSQGSQADAVDDFESRIDSILLPHKLLNVSDLARKAAQELGEAEINKKAGDLVRYTLSNEYKRKEIRRDDIRKDVFGEDKKISRCFAPIFNAAQKMLQPLGLHLVEVRSKGADNAELLKQAQEAIRAASSSANGLRARTHPPEEDATGDGGQGPRIWMLRSSLPSGLTKGLARCDEKLTDAYAQTSLTTAPSSSTQRRRPSAKDAKAALDWSSADHQDGEMGLLYIVLALILVSGRTITEATLFMYLRRLHLHPDTSLPKALRGTGPTSAAASTGSQSTQTQSRARASQGTLEAFLTTMTKQNYLERQRSDVGIDVMDAAVNQAQTQGRRRGRTSGGGGRAHAADDETTVWEWRWGSRAESEVGEKRIAELITVLFTDPSSTPEGAQGAEEEEDDDTQAIDRDRLAKRRKMLLTNITSVAGSQLID</sequence>
<dbReference type="PANTHER" id="PTHR11736">
    <property type="entry name" value="MELANOMA-ASSOCIATED ANTIGEN MAGE ANTIGEN"/>
    <property type="match status" value="1"/>
</dbReference>
<dbReference type="eggNOG" id="ENOG502S6JM">
    <property type="taxonomic scope" value="Eukaryota"/>
</dbReference>
<dbReference type="Gene3D" id="1.10.10.1210">
    <property type="entry name" value="MAGE homology domain, winged helix WH2 motif"/>
    <property type="match status" value="1"/>
</dbReference>
<feature type="region of interest" description="Disordered" evidence="1">
    <location>
        <begin position="1"/>
        <end position="49"/>
    </location>
</feature>
<dbReference type="Gene3D" id="1.10.10.1200">
    <property type="entry name" value="MAGE homology domain, winged helix WH1 motif"/>
    <property type="match status" value="1"/>
</dbReference>
<evidence type="ECO:0000313" key="4">
    <source>
        <dbReference type="Proteomes" id="UP000019377"/>
    </source>
</evidence>
<feature type="compositionally biased region" description="Low complexity" evidence="1">
    <location>
        <begin position="18"/>
        <end position="48"/>
    </location>
</feature>
<dbReference type="Pfam" id="PF01454">
    <property type="entry name" value="MAGE"/>
    <property type="match status" value="1"/>
</dbReference>
<gene>
    <name evidence="3" type="ORF">PSEUBRA_SCAF6g00868</name>
</gene>
<dbReference type="AlphaFoldDB" id="V5EK84"/>
<dbReference type="EMBL" id="KI545892">
    <property type="protein sequence ID" value="EST05280.1"/>
    <property type="molecule type" value="Genomic_DNA"/>
</dbReference>
<keyword evidence="4" id="KW-1185">Reference proteome</keyword>
<accession>V5EK84</accession>
<evidence type="ECO:0000256" key="1">
    <source>
        <dbReference type="SAM" id="MobiDB-lite"/>
    </source>
</evidence>
<proteinExistence type="predicted"/>
<feature type="region of interest" description="Disordered" evidence="1">
    <location>
        <begin position="363"/>
        <end position="385"/>
    </location>
</feature>
<feature type="compositionally biased region" description="Acidic residues" evidence="1">
    <location>
        <begin position="429"/>
        <end position="438"/>
    </location>
</feature>
<dbReference type="STRING" id="1365824.V5EK84"/>
<dbReference type="Proteomes" id="UP000019377">
    <property type="component" value="Unassembled WGS sequence"/>
</dbReference>
<feature type="region of interest" description="Disordered" evidence="1">
    <location>
        <begin position="296"/>
        <end position="328"/>
    </location>
</feature>
<organism evidence="3 4">
    <name type="scientific">Kalmanozyma brasiliensis (strain GHG001)</name>
    <name type="common">Yeast</name>
    <name type="synonym">Pseudozyma brasiliensis</name>
    <dbReference type="NCBI Taxonomy" id="1365824"/>
    <lineage>
        <taxon>Eukaryota</taxon>
        <taxon>Fungi</taxon>
        <taxon>Dikarya</taxon>
        <taxon>Basidiomycota</taxon>
        <taxon>Ustilaginomycotina</taxon>
        <taxon>Ustilaginomycetes</taxon>
        <taxon>Ustilaginales</taxon>
        <taxon>Ustilaginaceae</taxon>
        <taxon>Kalmanozyma</taxon>
    </lineage>
</organism>
<evidence type="ECO:0000259" key="2">
    <source>
        <dbReference type="SMART" id="SM01373"/>
    </source>
</evidence>
<name>V5EK84_KALBG</name>
<protein>
    <recommendedName>
        <fullName evidence="2">MAGE domain-containing protein</fullName>
    </recommendedName>
</protein>
<dbReference type="InterPro" id="IPR041899">
    <property type="entry name" value="MAGE_WH2"/>
</dbReference>
<dbReference type="InterPro" id="IPR037445">
    <property type="entry name" value="MAGE"/>
</dbReference>
<dbReference type="GO" id="GO:0005634">
    <property type="term" value="C:nucleus"/>
    <property type="evidence" value="ECO:0007669"/>
    <property type="project" value="TreeGrafter"/>
</dbReference>
<evidence type="ECO:0000313" key="3">
    <source>
        <dbReference type="EMBL" id="EST05280.1"/>
    </source>
</evidence>
<feature type="compositionally biased region" description="Low complexity" evidence="1">
    <location>
        <begin position="303"/>
        <end position="328"/>
    </location>
</feature>
<dbReference type="GeneID" id="27421699"/>
<dbReference type="GO" id="GO:0006281">
    <property type="term" value="P:DNA repair"/>
    <property type="evidence" value="ECO:0007669"/>
    <property type="project" value="TreeGrafter"/>
</dbReference>
<feature type="region of interest" description="Disordered" evidence="1">
    <location>
        <begin position="169"/>
        <end position="195"/>
    </location>
</feature>
<dbReference type="OrthoDB" id="205198at2759"/>
<dbReference type="HOGENOM" id="CLU_027982_2_0_1"/>
<dbReference type="InterPro" id="IPR002190">
    <property type="entry name" value="MHD_dom"/>
</dbReference>
<feature type="region of interest" description="Disordered" evidence="1">
    <location>
        <begin position="417"/>
        <end position="443"/>
    </location>
</feature>
<dbReference type="SMART" id="SM01373">
    <property type="entry name" value="MAGE"/>
    <property type="match status" value="1"/>
</dbReference>